<dbReference type="PANTHER" id="PTHR46332">
    <property type="entry name" value="ASPARTATE BETA-HYDROXYLASE DOMAIN-CONTAINING PROTEIN 2"/>
    <property type="match status" value="1"/>
</dbReference>
<gene>
    <name evidence="5" type="ORF">PECAL_1P04940</name>
</gene>
<dbReference type="GO" id="GO:0016020">
    <property type="term" value="C:membrane"/>
    <property type="evidence" value="ECO:0007669"/>
    <property type="project" value="TreeGrafter"/>
</dbReference>
<keyword evidence="3" id="KW-0560">Oxidoreductase</keyword>
<dbReference type="AlphaFoldDB" id="A0A8J2SEK3"/>
<evidence type="ECO:0000256" key="3">
    <source>
        <dbReference type="ARBA" id="ARBA00023002"/>
    </source>
</evidence>
<sequence>MPRKRKQPRDGGAWRKYALLAALVAALWARTPSAPARRLERQLQTGRALFEAGNWRDAVAALDLRKQAAALRTDAERRLFWPRLHEAAAHRAQSALRAADLADTAAARRRGVEQAVSLFEAALAMDENAYAFLDFVYDACRAYWRLERVEAADALFEAARSKSDAFPWTTPRQMPCCGALARLPVANERPWHAVDAYDLTRILRDHTHDIRREFMNANLDRLVSASPEGHGAEFTRDATGRKPWRELVLYDGENEGWDAETCEAFPKTCSLLRDAPSLITVPAAAPKPRYCCRVSVLRLAPGARVNVHTAPTNVRLKAHLVLSTPPGAFLSVAGERRNYSEDEVLVFDDSFFHAAENGHETEARYVLSVDFWKPGLLL</sequence>
<dbReference type="InterPro" id="IPR027443">
    <property type="entry name" value="IPNS-like_sf"/>
</dbReference>
<dbReference type="SUPFAM" id="SSF51197">
    <property type="entry name" value="Clavaminate synthase-like"/>
    <property type="match status" value="1"/>
</dbReference>
<dbReference type="Proteomes" id="UP000789595">
    <property type="component" value="Unassembled WGS sequence"/>
</dbReference>
<protein>
    <recommendedName>
        <fullName evidence="4">Aspartyl/asparaginy/proline hydroxylase domain-containing protein</fullName>
    </recommendedName>
</protein>
<accession>A0A8J2SEK3</accession>
<dbReference type="InterPro" id="IPR051821">
    <property type="entry name" value="Asp/Asn_beta-hydroxylase"/>
</dbReference>
<comment type="caution">
    <text evidence="5">The sequence shown here is derived from an EMBL/GenBank/DDBJ whole genome shotgun (WGS) entry which is preliminary data.</text>
</comment>
<feature type="domain" description="Aspartyl/asparaginy/proline hydroxylase" evidence="4">
    <location>
        <begin position="206"/>
        <end position="374"/>
    </location>
</feature>
<name>A0A8J2SEK3_9STRA</name>
<evidence type="ECO:0000313" key="6">
    <source>
        <dbReference type="Proteomes" id="UP000789595"/>
    </source>
</evidence>
<dbReference type="OrthoDB" id="438431at2759"/>
<evidence type="ECO:0000256" key="2">
    <source>
        <dbReference type="ARBA" id="ARBA00022964"/>
    </source>
</evidence>
<keyword evidence="6" id="KW-1185">Reference proteome</keyword>
<reference evidence="5" key="1">
    <citation type="submission" date="2021-11" db="EMBL/GenBank/DDBJ databases">
        <authorList>
            <consortium name="Genoscope - CEA"/>
            <person name="William W."/>
        </authorList>
    </citation>
    <scope>NUCLEOTIDE SEQUENCE</scope>
</reference>
<dbReference type="InterPro" id="IPR007803">
    <property type="entry name" value="Asp/Arg/Pro-Hydrxlase"/>
</dbReference>
<evidence type="ECO:0000259" key="4">
    <source>
        <dbReference type="Pfam" id="PF05118"/>
    </source>
</evidence>
<keyword evidence="2" id="KW-0223">Dioxygenase</keyword>
<proteinExistence type="inferred from homology"/>
<organism evidence="5 6">
    <name type="scientific">Pelagomonas calceolata</name>
    <dbReference type="NCBI Taxonomy" id="35677"/>
    <lineage>
        <taxon>Eukaryota</taxon>
        <taxon>Sar</taxon>
        <taxon>Stramenopiles</taxon>
        <taxon>Ochrophyta</taxon>
        <taxon>Pelagophyceae</taxon>
        <taxon>Pelagomonadales</taxon>
        <taxon>Pelagomonadaceae</taxon>
        <taxon>Pelagomonas</taxon>
    </lineage>
</organism>
<evidence type="ECO:0000256" key="1">
    <source>
        <dbReference type="ARBA" id="ARBA00007730"/>
    </source>
</evidence>
<dbReference type="Gene3D" id="2.60.120.330">
    <property type="entry name" value="B-lactam Antibiotic, Isopenicillin N Synthase, Chain"/>
    <property type="match status" value="1"/>
</dbReference>
<evidence type="ECO:0000313" key="5">
    <source>
        <dbReference type="EMBL" id="CAH0364142.1"/>
    </source>
</evidence>
<comment type="similarity">
    <text evidence="1">Belongs to the aspartyl/asparaginyl beta-hydroxylase family.</text>
</comment>
<dbReference type="PANTHER" id="PTHR46332:SF5">
    <property type="entry name" value="ASPARTATE BETA-HYDROXYLASE DOMAIN CONTAINING 2"/>
    <property type="match status" value="1"/>
</dbReference>
<dbReference type="GO" id="GO:0051213">
    <property type="term" value="F:dioxygenase activity"/>
    <property type="evidence" value="ECO:0007669"/>
    <property type="project" value="UniProtKB-KW"/>
</dbReference>
<dbReference type="EMBL" id="CAKKNE010000001">
    <property type="protein sequence ID" value="CAH0364142.1"/>
    <property type="molecule type" value="Genomic_DNA"/>
</dbReference>
<dbReference type="Pfam" id="PF05118">
    <property type="entry name" value="Asp_Arg_Hydrox"/>
    <property type="match status" value="1"/>
</dbReference>